<evidence type="ECO:0000313" key="2">
    <source>
        <dbReference type="EMBL" id="QDV88114.1"/>
    </source>
</evidence>
<evidence type="ECO:0000256" key="1">
    <source>
        <dbReference type="SAM" id="SignalP"/>
    </source>
</evidence>
<proteinExistence type="predicted"/>
<reference evidence="2 3" key="1">
    <citation type="submission" date="2019-02" db="EMBL/GenBank/DDBJ databases">
        <title>Deep-cultivation of Planctomycetes and their phenomic and genomic characterization uncovers novel biology.</title>
        <authorList>
            <person name="Wiegand S."/>
            <person name="Jogler M."/>
            <person name="Boedeker C."/>
            <person name="Pinto D."/>
            <person name="Vollmers J."/>
            <person name="Rivas-Marin E."/>
            <person name="Kohn T."/>
            <person name="Peeters S.H."/>
            <person name="Heuer A."/>
            <person name="Rast P."/>
            <person name="Oberbeckmann S."/>
            <person name="Bunk B."/>
            <person name="Jeske O."/>
            <person name="Meyerdierks A."/>
            <person name="Storesund J.E."/>
            <person name="Kallscheuer N."/>
            <person name="Luecker S."/>
            <person name="Lage O.M."/>
            <person name="Pohl T."/>
            <person name="Merkel B.J."/>
            <person name="Hornburger P."/>
            <person name="Mueller R.-W."/>
            <person name="Bruemmer F."/>
            <person name="Labrenz M."/>
            <person name="Spormann A.M."/>
            <person name="Op den Camp H."/>
            <person name="Overmann J."/>
            <person name="Amann R."/>
            <person name="Jetten M.S.M."/>
            <person name="Mascher T."/>
            <person name="Medema M.H."/>
            <person name="Devos D.P."/>
            <person name="Kaster A.-K."/>
            <person name="Ovreas L."/>
            <person name="Rohde M."/>
            <person name="Galperin M.Y."/>
            <person name="Jogler C."/>
        </authorList>
    </citation>
    <scope>NUCLEOTIDE SEQUENCE [LARGE SCALE GENOMIC DNA]</scope>
    <source>
        <strain evidence="2 3">TBK1r</strain>
    </source>
</reference>
<accession>A0ABX5Y1J5</accession>
<organism evidence="2 3">
    <name type="scientific">Stieleria magnilauensis</name>
    <dbReference type="NCBI Taxonomy" id="2527963"/>
    <lineage>
        <taxon>Bacteria</taxon>
        <taxon>Pseudomonadati</taxon>
        <taxon>Planctomycetota</taxon>
        <taxon>Planctomycetia</taxon>
        <taxon>Pirellulales</taxon>
        <taxon>Pirellulaceae</taxon>
        <taxon>Stieleria</taxon>
    </lineage>
</organism>
<dbReference type="EMBL" id="CP036432">
    <property type="protein sequence ID" value="QDV88114.1"/>
    <property type="molecule type" value="Genomic_DNA"/>
</dbReference>
<sequence length="242" mass="25061">MRTRTPLGRFVLTAMLAGSLSLAGQAQAKSDFDALLAEVNFDNAPAAALPAAAQPAPIRDVATTLVDETVQAIAESSDAVADATELTTTPAAEALAMPADSEPLPTPPIAEPIAEPIVDQQASAAAVQASACCHQCSPSCGKHCRLAGLKHRDFIQPGACQPYMTPQLPTSTFYQYWRSNACNVNVWNGFRNQCKPHIDLSIHGKSHGCNSGCDNGCSSGGCAAAPTDCGPVPAEWSGGVTQ</sequence>
<keyword evidence="3" id="KW-1185">Reference proteome</keyword>
<evidence type="ECO:0000313" key="3">
    <source>
        <dbReference type="Proteomes" id="UP000318081"/>
    </source>
</evidence>
<dbReference type="RefSeq" id="WP_145220192.1">
    <property type="nucleotide sequence ID" value="NZ_CP036432.1"/>
</dbReference>
<gene>
    <name evidence="2" type="ORF">TBK1r_71460</name>
</gene>
<protein>
    <submittedName>
        <fullName evidence="2">Uncharacterized protein</fullName>
    </submittedName>
</protein>
<feature type="chain" id="PRO_5045580077" evidence="1">
    <location>
        <begin position="29"/>
        <end position="242"/>
    </location>
</feature>
<dbReference type="Proteomes" id="UP000318081">
    <property type="component" value="Chromosome"/>
</dbReference>
<name>A0ABX5Y1J5_9BACT</name>
<feature type="signal peptide" evidence="1">
    <location>
        <begin position="1"/>
        <end position="28"/>
    </location>
</feature>
<keyword evidence="1" id="KW-0732">Signal</keyword>